<evidence type="ECO:0000256" key="3">
    <source>
        <dbReference type="ARBA" id="ARBA00023167"/>
    </source>
</evidence>
<comment type="pathway">
    <text evidence="4">Amino-acid biosynthesis; L-methionine biosynthesis via salvage pathway; L-methionine from S-methyl-5-thio-alpha-D-ribose 1-phosphate: step 4/6.</text>
</comment>
<comment type="function">
    <text evidence="4">Bifunctional enzyme that catalyzes the enolization of 2,3-diketo-5-methylthiopentyl-1-phosphate (DK-MTP-1-P) into the intermediate 2-hydroxy-3-keto-5-methylthiopentenyl-1-phosphate (HK-MTPenyl-1-P), which is then dephosphorylated to form the acireductone 1,2-dihydroxy-3-keto-5-methylthiopentene (DHK-MTPene).</text>
</comment>
<comment type="pathway">
    <text evidence="4">Amino-acid biosynthesis; L-methionine biosynthesis via salvage pathway; L-methionine from S-methyl-5-thio-alpha-D-ribose 1-phosphate: step 3/6.</text>
</comment>
<dbReference type="Pfam" id="PF00702">
    <property type="entry name" value="Hydrolase"/>
    <property type="match status" value="1"/>
</dbReference>
<dbReference type="CDD" id="cd01629">
    <property type="entry name" value="HAD_EP"/>
    <property type="match status" value="1"/>
</dbReference>
<dbReference type="KEGG" id="mpsy:CEK71_20325"/>
<sequence>MIKAIITDIEGTTSSLAFVQAVLFPYARRHLAEFVRSHADDPAVQGLLADTAAAAGQALDTEAAIGQLLAWADADQKITPLKALQGLIWEAGYRQGDFYGHVYADAATQLQHWRQQGLALYVYSSGSVHAQKLLFAHTEYGDLTPLFSGYFDTLVGAKREVAAYQNIVAQLPFLPSELLFLSDIKEELDAAQAAGLQTVWLKRDGGLDGTGLHRQVGSFAEISGAMLAG</sequence>
<dbReference type="PANTHER" id="PTHR20371:SF1">
    <property type="entry name" value="ENOLASE-PHOSPHATASE E1"/>
    <property type="match status" value="1"/>
</dbReference>
<dbReference type="OrthoDB" id="9797416at2"/>
<evidence type="ECO:0000256" key="2">
    <source>
        <dbReference type="ARBA" id="ARBA00022801"/>
    </source>
</evidence>
<organism evidence="5 6">
    <name type="scientific">Methylovulum psychrotolerans</name>
    <dbReference type="NCBI Taxonomy" id="1704499"/>
    <lineage>
        <taxon>Bacteria</taxon>
        <taxon>Pseudomonadati</taxon>
        <taxon>Pseudomonadota</taxon>
        <taxon>Gammaproteobacteria</taxon>
        <taxon>Methylococcales</taxon>
        <taxon>Methylococcaceae</taxon>
        <taxon>Methylovulum</taxon>
    </lineage>
</organism>
<dbReference type="Gene3D" id="1.10.720.60">
    <property type="match status" value="1"/>
</dbReference>
<dbReference type="PANTHER" id="PTHR20371">
    <property type="entry name" value="ENOLASE-PHOSPHATASE E1"/>
    <property type="match status" value="1"/>
</dbReference>
<dbReference type="SFLD" id="SFLDS00003">
    <property type="entry name" value="Haloacid_Dehalogenase"/>
    <property type="match status" value="1"/>
</dbReference>
<dbReference type="GO" id="GO:0043716">
    <property type="term" value="F:2-hydroxy-3-keto-5-methylthiopentenyl-1-phosphate phosphatase activity"/>
    <property type="evidence" value="ECO:0007669"/>
    <property type="project" value="UniProtKB-UniRule"/>
</dbReference>
<dbReference type="InterPro" id="IPR023214">
    <property type="entry name" value="HAD_sf"/>
</dbReference>
<dbReference type="GO" id="GO:0043874">
    <property type="term" value="F:acireductone synthase activity"/>
    <property type="evidence" value="ECO:0007669"/>
    <property type="project" value="UniProtKB-EC"/>
</dbReference>
<evidence type="ECO:0000313" key="6">
    <source>
        <dbReference type="Proteomes" id="UP000197019"/>
    </source>
</evidence>
<keyword evidence="3 4" id="KW-0486">Methionine biosynthesis</keyword>
<gene>
    <name evidence="4 5" type="primary">mtnC</name>
    <name evidence="5" type="ORF">CEK71_20325</name>
</gene>
<dbReference type="AlphaFoldDB" id="A0A1Z4C3U0"/>
<dbReference type="Proteomes" id="UP000197019">
    <property type="component" value="Chromosome"/>
</dbReference>
<comment type="cofactor">
    <cofactor evidence="4">
        <name>Mg(2+)</name>
        <dbReference type="ChEBI" id="CHEBI:18420"/>
    </cofactor>
    <text evidence="4">Binds 1 Mg(2+) ion per subunit.</text>
</comment>
<keyword evidence="2 4" id="KW-0378">Hydrolase</keyword>
<dbReference type="EMBL" id="CP022129">
    <property type="protein sequence ID" value="ASF48216.1"/>
    <property type="molecule type" value="Genomic_DNA"/>
</dbReference>
<dbReference type="SFLD" id="SFLDG01133">
    <property type="entry name" value="C1.5.4:_Enolase-phosphatase_Li"/>
    <property type="match status" value="1"/>
</dbReference>
<dbReference type="InterPro" id="IPR006439">
    <property type="entry name" value="HAD-SF_hydro_IA"/>
</dbReference>
<dbReference type="SUPFAM" id="SSF56784">
    <property type="entry name" value="HAD-like"/>
    <property type="match status" value="1"/>
</dbReference>
<dbReference type="SFLD" id="SFLDG01129">
    <property type="entry name" value="C1.5:_HAD__Beta-PGM__Phosphata"/>
    <property type="match status" value="1"/>
</dbReference>
<evidence type="ECO:0000256" key="1">
    <source>
        <dbReference type="ARBA" id="ARBA00022605"/>
    </source>
</evidence>
<evidence type="ECO:0000256" key="4">
    <source>
        <dbReference type="HAMAP-Rule" id="MF_01681"/>
    </source>
</evidence>
<dbReference type="GO" id="GO:0019509">
    <property type="term" value="P:L-methionine salvage from methylthioadenosine"/>
    <property type="evidence" value="ECO:0007669"/>
    <property type="project" value="UniProtKB-UniRule"/>
</dbReference>
<dbReference type="GO" id="GO:0000287">
    <property type="term" value="F:magnesium ion binding"/>
    <property type="evidence" value="ECO:0007669"/>
    <property type="project" value="UniProtKB-UniRule"/>
</dbReference>
<comment type="similarity">
    <text evidence="4">Belongs to the HAD-like hydrolase superfamily. MasA/MtnC family.</text>
</comment>
<keyword evidence="4" id="KW-0460">Magnesium</keyword>
<dbReference type="GO" id="GO:0043715">
    <property type="term" value="F:2,3-diketo-5-methylthiopentyl-1-phosphate enolase activity"/>
    <property type="evidence" value="ECO:0007669"/>
    <property type="project" value="UniProtKB-UniRule"/>
</dbReference>
<protein>
    <recommendedName>
        <fullName evidence="4">Enolase-phosphatase E1</fullName>
        <ecNumber evidence="4">3.1.3.77</ecNumber>
    </recommendedName>
    <alternativeName>
        <fullName evidence="4">2,3-diketo-5-methylthio-1-phosphopentane phosphatase</fullName>
    </alternativeName>
</protein>
<reference evidence="5 6" key="1">
    <citation type="submission" date="2017-06" db="EMBL/GenBank/DDBJ databases">
        <title>Genome Sequencing of the methanotroph Methylovulum psychrotolerants str. HV10-M2 isolated from a high-altitude environment.</title>
        <authorList>
            <person name="Mateos-Rivera A."/>
        </authorList>
    </citation>
    <scope>NUCLEOTIDE SEQUENCE [LARGE SCALE GENOMIC DNA]</scope>
    <source>
        <strain evidence="5 6">HV10_M2</strain>
    </source>
</reference>
<proteinExistence type="inferred from homology"/>
<dbReference type="InterPro" id="IPR023943">
    <property type="entry name" value="Enolase-ppase_E1"/>
</dbReference>
<keyword evidence="1 4" id="KW-0028">Amino-acid biosynthesis</keyword>
<dbReference type="HAMAP" id="MF_01681">
    <property type="entry name" value="Salvage_MtnC"/>
    <property type="match status" value="1"/>
</dbReference>
<comment type="subunit">
    <text evidence="4">Monomer.</text>
</comment>
<dbReference type="Gene3D" id="3.40.50.1000">
    <property type="entry name" value="HAD superfamily/HAD-like"/>
    <property type="match status" value="1"/>
</dbReference>
<evidence type="ECO:0000313" key="5">
    <source>
        <dbReference type="EMBL" id="ASF48216.1"/>
    </source>
</evidence>
<dbReference type="PRINTS" id="PR00413">
    <property type="entry name" value="HADHALOGNASE"/>
</dbReference>
<dbReference type="InterPro" id="IPR036412">
    <property type="entry name" value="HAD-like_sf"/>
</dbReference>
<accession>A0A1Z4C3U0</accession>
<dbReference type="NCBIfam" id="TIGR01691">
    <property type="entry name" value="enolase-ppase"/>
    <property type="match status" value="1"/>
</dbReference>
<comment type="catalytic activity">
    <reaction evidence="4">
        <text>5-methylsulfanyl-2,3-dioxopentyl phosphate + H2O = 1,2-dihydroxy-5-(methylsulfanyl)pent-1-en-3-one + phosphate</text>
        <dbReference type="Rhea" id="RHEA:21700"/>
        <dbReference type="ChEBI" id="CHEBI:15377"/>
        <dbReference type="ChEBI" id="CHEBI:43474"/>
        <dbReference type="ChEBI" id="CHEBI:49252"/>
        <dbReference type="ChEBI" id="CHEBI:58828"/>
        <dbReference type="EC" id="3.1.3.77"/>
    </reaction>
</comment>
<dbReference type="EC" id="3.1.3.77" evidence="4"/>
<name>A0A1Z4C3U0_9GAMM</name>
<keyword evidence="6" id="KW-1185">Reference proteome</keyword>
<keyword evidence="4" id="KW-0479">Metal-binding</keyword>
<dbReference type="UniPathway" id="UPA00904">
    <property type="reaction ID" value="UER00876"/>
</dbReference>
<dbReference type="SFLD" id="SFLDF00044">
    <property type="entry name" value="enolase-phosphatase"/>
    <property type="match status" value="1"/>
</dbReference>
<dbReference type="RefSeq" id="WP_088621086.1">
    <property type="nucleotide sequence ID" value="NZ_CP022129.1"/>
</dbReference>